<dbReference type="Proteomes" id="UP000011708">
    <property type="component" value="Chromosome"/>
</dbReference>
<protein>
    <submittedName>
        <fullName evidence="2">Uncharacterized protein</fullName>
    </submittedName>
</protein>
<dbReference type="HOGENOM" id="CLU_1081583_0_0_12"/>
<comment type="caution">
    <text evidence="2">The sequence shown here is derived from an EMBL/GenBank/DDBJ whole genome shotgun (WGS) entry which is preliminary data.</text>
</comment>
<evidence type="ECO:0000313" key="2">
    <source>
        <dbReference type="EMBL" id="EMB28142.1"/>
    </source>
</evidence>
<feature type="region of interest" description="Disordered" evidence="1">
    <location>
        <begin position="166"/>
        <end position="191"/>
    </location>
</feature>
<sequence length="257" mass="28386">MKDAISIYESLSRPPKDALREIKGGKLSGKTDINPQWRYKAMTEKFGLVGIDWKYEVQKLWTEQGAGGEVLAFAQVAVFVKDGENWSDPIEGIGGSKLVALEKERPVSNDEGYKMAVTDAFSTALKMLGVAADIYAGRWDGSKYRDTPDQLPPKAQAVKDTFNGEVVEPKQPPKPQPAKLAFEPKGGETTPAEKKEIAALLSSKGADGGALFSKDEMKAYSDMRKDKTAAELIDIIKAELKKRVYLEEEHQEEIDIF</sequence>
<gene>
    <name evidence="2" type="ORF">HMPREF9725_02572</name>
</gene>
<dbReference type="PATRIC" id="fig|999431.4.peg.2665"/>
<dbReference type="AlphaFoldDB" id="M2BSS7"/>
<evidence type="ECO:0000256" key="1">
    <source>
        <dbReference type="SAM" id="MobiDB-lite"/>
    </source>
</evidence>
<dbReference type="RefSeq" id="WP_002689753.1">
    <property type="nucleotide sequence ID" value="NZ_CM001794.1"/>
</dbReference>
<organism evidence="2">
    <name type="scientific">Treponema denticola H1-T</name>
    <dbReference type="NCBI Taxonomy" id="999431"/>
    <lineage>
        <taxon>Bacteria</taxon>
        <taxon>Pseudomonadati</taxon>
        <taxon>Spirochaetota</taxon>
        <taxon>Spirochaetia</taxon>
        <taxon>Spirochaetales</taxon>
        <taxon>Treponemataceae</taxon>
        <taxon>Treponema</taxon>
    </lineage>
</organism>
<name>M2BSS7_TREDN</name>
<proteinExistence type="predicted"/>
<reference evidence="2" key="1">
    <citation type="submission" date="2012-01" db="EMBL/GenBank/DDBJ databases">
        <title>The Genome Sequence of Treponema denticola H1-T.</title>
        <authorList>
            <consortium name="The Broad Institute Genome Sequencing Platform"/>
            <person name="Earl A."/>
            <person name="Ward D."/>
            <person name="Feldgarden M."/>
            <person name="Gevers D."/>
            <person name="Blanton J.M."/>
            <person name="Fenno C.J."/>
            <person name="Baranova O.V."/>
            <person name="Mathney J."/>
            <person name="Dewhirst F.E."/>
            <person name="Izard J."/>
            <person name="Young S.K."/>
            <person name="Zeng Q."/>
            <person name="Gargeya S."/>
            <person name="Fitzgerald M."/>
            <person name="Haas B."/>
            <person name="Abouelleil A."/>
            <person name="Alvarado L."/>
            <person name="Arachchi H.M."/>
            <person name="Berlin A."/>
            <person name="Chapman S.B."/>
            <person name="Gearin G."/>
            <person name="Goldberg J."/>
            <person name="Griggs A."/>
            <person name="Gujja S."/>
            <person name="Hansen M."/>
            <person name="Heiman D."/>
            <person name="Howarth C."/>
            <person name="Larimer J."/>
            <person name="Lui A."/>
            <person name="MacDonald P.J.P."/>
            <person name="McCowen C."/>
            <person name="Montmayeur A."/>
            <person name="Murphy C."/>
            <person name="Neiman D."/>
            <person name="Pearson M."/>
            <person name="Priest M."/>
            <person name="Roberts A."/>
            <person name="Saif S."/>
            <person name="Shea T."/>
            <person name="Sisk P."/>
            <person name="Stolte C."/>
            <person name="Sykes S."/>
            <person name="Wortman J."/>
            <person name="Nusbaum C."/>
            <person name="Birren B."/>
        </authorList>
    </citation>
    <scope>NUCLEOTIDE SEQUENCE [LARGE SCALE GENOMIC DNA]</scope>
    <source>
        <strain evidence="2">H1-T</strain>
    </source>
</reference>
<accession>M2BSS7</accession>
<dbReference type="EMBL" id="AGDW01000025">
    <property type="protein sequence ID" value="EMB28142.1"/>
    <property type="molecule type" value="Genomic_DNA"/>
</dbReference>